<gene>
    <name evidence="2" type="ORF">PLEPLA_LOCUS12620</name>
</gene>
<feature type="compositionally biased region" description="Low complexity" evidence="1">
    <location>
        <begin position="58"/>
        <end position="78"/>
    </location>
</feature>
<accession>A0A9N7U639</accession>
<organism evidence="2 3">
    <name type="scientific">Pleuronectes platessa</name>
    <name type="common">European plaice</name>
    <dbReference type="NCBI Taxonomy" id="8262"/>
    <lineage>
        <taxon>Eukaryota</taxon>
        <taxon>Metazoa</taxon>
        <taxon>Chordata</taxon>
        <taxon>Craniata</taxon>
        <taxon>Vertebrata</taxon>
        <taxon>Euteleostomi</taxon>
        <taxon>Actinopterygii</taxon>
        <taxon>Neopterygii</taxon>
        <taxon>Teleostei</taxon>
        <taxon>Neoteleostei</taxon>
        <taxon>Acanthomorphata</taxon>
        <taxon>Carangaria</taxon>
        <taxon>Pleuronectiformes</taxon>
        <taxon>Pleuronectoidei</taxon>
        <taxon>Pleuronectidae</taxon>
        <taxon>Pleuronectes</taxon>
    </lineage>
</organism>
<evidence type="ECO:0000313" key="2">
    <source>
        <dbReference type="EMBL" id="CAB1424692.1"/>
    </source>
</evidence>
<evidence type="ECO:0000256" key="1">
    <source>
        <dbReference type="SAM" id="MobiDB-lite"/>
    </source>
</evidence>
<name>A0A9N7U639_PLEPL</name>
<proteinExistence type="predicted"/>
<evidence type="ECO:0000313" key="3">
    <source>
        <dbReference type="Proteomes" id="UP001153269"/>
    </source>
</evidence>
<sequence>MSTDMSTDISTDMSDHVSGNIQTLFTPTAKCDKRKGTCRSLMIQLSAAGSSRTRQHVRPPLQRPARPLQRPARPLSSSCCSCSRPITTPLLHKCSADLMNL</sequence>
<reference evidence="2" key="1">
    <citation type="submission" date="2020-03" db="EMBL/GenBank/DDBJ databases">
        <authorList>
            <person name="Weist P."/>
        </authorList>
    </citation>
    <scope>NUCLEOTIDE SEQUENCE</scope>
</reference>
<dbReference type="EMBL" id="CADEAL010000747">
    <property type="protein sequence ID" value="CAB1424692.1"/>
    <property type="molecule type" value="Genomic_DNA"/>
</dbReference>
<feature type="region of interest" description="Disordered" evidence="1">
    <location>
        <begin position="47"/>
        <end position="78"/>
    </location>
</feature>
<comment type="caution">
    <text evidence="2">The sequence shown here is derived from an EMBL/GenBank/DDBJ whole genome shotgun (WGS) entry which is preliminary data.</text>
</comment>
<keyword evidence="3" id="KW-1185">Reference proteome</keyword>
<dbReference type="AlphaFoldDB" id="A0A9N7U639"/>
<protein>
    <submittedName>
        <fullName evidence="2">Uncharacterized protein</fullName>
    </submittedName>
</protein>
<dbReference type="Proteomes" id="UP001153269">
    <property type="component" value="Unassembled WGS sequence"/>
</dbReference>